<reference evidence="1" key="1">
    <citation type="submission" date="2021-03" db="EMBL/GenBank/DDBJ databases">
        <title>Genomic Encyclopedia of Type Strains, Phase IV (KMG-IV): sequencing the most valuable type-strain genomes for metagenomic binning, comparative biology and taxonomic classification.</title>
        <authorList>
            <person name="Goeker M."/>
        </authorList>
    </citation>
    <scope>NUCLEOTIDE SEQUENCE</scope>
    <source>
        <strain evidence="1">DSM 18131</strain>
    </source>
</reference>
<dbReference type="Proteomes" id="UP000823773">
    <property type="component" value="Unassembled WGS sequence"/>
</dbReference>
<protein>
    <submittedName>
        <fullName evidence="1">Peptide/nickel transport system substrate-binding protein</fullName>
    </submittedName>
</protein>
<gene>
    <name evidence="1" type="ORF">J2Z19_005500</name>
</gene>
<keyword evidence="2" id="KW-1185">Reference proteome</keyword>
<dbReference type="EMBL" id="JAGGJR010000012">
    <property type="protein sequence ID" value="MBP1875763.1"/>
    <property type="molecule type" value="Genomic_DNA"/>
</dbReference>
<comment type="caution">
    <text evidence="1">The sequence shown here is derived from an EMBL/GenBank/DDBJ whole genome shotgun (WGS) entry which is preliminary data.</text>
</comment>
<sequence length="604" mass="67865">MRTILSGLAILLAATAFGDAAMAAPVHAISMHGEPALPADYKHFPYVNPDVKKGGKISYGVVGTFDSLNPFILKSMRTTARGMWDPEYGNLVYESLMQRSRDEPFTMYGLLAQSVEWDDDRTFIQFNINPAARWADGQPVTADDVIFTFELMRDKGRVPFANRMAKVAKLEKFGDLSVRFTFTEDADRELPLLLGLSPVLPKHATDVATFDQTTLKAPLGSGPYRVAEVKPGERIVYRRNPDYWAKTLPSKVGFDNYDEISVEYFLQENSLFEAFKKGEIDIYPEGSATKWARGYDFPAVRSGDVVKETFTPKTPSGMLGIVFNTRKPMFDNLKLRQGLALVFDFEWVNKNLFDSAYTRTQSYWQNSTLSFLGAAADDRELGLIGDAREHINPAILDGTYRLPVTDASGRDRNVLRVAVSLLREAGYQIKDGKMVDANGAPLAFEIMSQNAGQEKIALAYQRFLAPLGIKASVRTVDDSQYQQRSQSFDYDVIIKSFPSTLSPGIEQVGRWTSQSRDRQGSDNFAGVADKEVDRMVENILQARTTEDFTAAVRAHDRLLVNNSYLVPLYHLDAQWVARRKHIGRPEAVPLYGYQLPAWWDENVQ</sequence>
<organism evidence="1 2">
    <name type="scientific">Ensifer adhaerens</name>
    <name type="common">Sinorhizobium morelense</name>
    <dbReference type="NCBI Taxonomy" id="106592"/>
    <lineage>
        <taxon>Bacteria</taxon>
        <taxon>Pseudomonadati</taxon>
        <taxon>Pseudomonadota</taxon>
        <taxon>Alphaproteobacteria</taxon>
        <taxon>Hyphomicrobiales</taxon>
        <taxon>Rhizobiaceae</taxon>
        <taxon>Sinorhizobium/Ensifer group</taxon>
        <taxon>Ensifer</taxon>
    </lineage>
</organism>
<evidence type="ECO:0000313" key="2">
    <source>
        <dbReference type="Proteomes" id="UP000823773"/>
    </source>
</evidence>
<accession>A0ACC5T3W4</accession>
<proteinExistence type="predicted"/>
<evidence type="ECO:0000313" key="1">
    <source>
        <dbReference type="EMBL" id="MBP1875763.1"/>
    </source>
</evidence>
<name>A0ACC5T3W4_ENSAD</name>